<dbReference type="GeneID" id="43583810"/>
<dbReference type="PANTHER" id="PTHR10695:SF46">
    <property type="entry name" value="BIFUNCTIONAL COENZYME A SYNTHASE-RELATED"/>
    <property type="match status" value="1"/>
</dbReference>
<name>A0A5E8C304_9ASCO</name>
<organism evidence="3 4">
    <name type="scientific">Magnusiomyces paraingens</name>
    <dbReference type="NCBI Taxonomy" id="2606893"/>
    <lineage>
        <taxon>Eukaryota</taxon>
        <taxon>Fungi</taxon>
        <taxon>Dikarya</taxon>
        <taxon>Ascomycota</taxon>
        <taxon>Saccharomycotina</taxon>
        <taxon>Dipodascomycetes</taxon>
        <taxon>Dipodascales</taxon>
        <taxon>Dipodascaceae</taxon>
        <taxon>Magnusiomyces</taxon>
    </lineage>
</organism>
<dbReference type="RefSeq" id="XP_031855601.1">
    <property type="nucleotide sequence ID" value="XM_031999710.1"/>
</dbReference>
<evidence type="ECO:0000313" key="3">
    <source>
        <dbReference type="EMBL" id="VVT56351.1"/>
    </source>
</evidence>
<dbReference type="InterPro" id="IPR004821">
    <property type="entry name" value="Cyt_trans-like"/>
</dbReference>
<dbReference type="GO" id="GO:0015937">
    <property type="term" value="P:coenzyme A biosynthetic process"/>
    <property type="evidence" value="ECO:0007669"/>
    <property type="project" value="TreeGrafter"/>
</dbReference>
<dbReference type="NCBIfam" id="NF001985">
    <property type="entry name" value="PRK00777.1"/>
    <property type="match status" value="1"/>
</dbReference>
<keyword evidence="4" id="KW-1185">Reference proteome</keyword>
<dbReference type="OrthoDB" id="330671at2759"/>
<feature type="domain" description="Cytidyltransferase-like" evidence="2">
    <location>
        <begin position="208"/>
        <end position="352"/>
    </location>
</feature>
<dbReference type="SUPFAM" id="SSF52374">
    <property type="entry name" value="Nucleotidylyl transferase"/>
    <property type="match status" value="1"/>
</dbReference>
<reference evidence="3 4" key="1">
    <citation type="submission" date="2019-09" db="EMBL/GenBank/DDBJ databases">
        <authorList>
            <person name="Brejova B."/>
        </authorList>
    </citation>
    <scope>NUCLEOTIDE SEQUENCE [LARGE SCALE GENOMIC DNA]</scope>
</reference>
<dbReference type="GO" id="GO:0004140">
    <property type="term" value="F:dephospho-CoA kinase activity"/>
    <property type="evidence" value="ECO:0007669"/>
    <property type="project" value="TreeGrafter"/>
</dbReference>
<protein>
    <recommendedName>
        <fullName evidence="2">Cytidyltransferase-like domain-containing protein</fullName>
    </recommendedName>
</protein>
<proteinExistence type="predicted"/>
<sequence length="367" mass="41577">MFYNSTLVLVGGSDCTKIHEYYPQLIYNSLYRTVNGGCLDILVLRSQNTIRAVERLTAAFYDLARQQINQMGKRDIRVTVLLDGRNLELNRKQSWEVIIAGKYEDDLLSDFRNSLPENCRILGLPTVIVKMPNNYSTQDPGNRYSSSNRRPSYAGANGPAYSLNGIVEEDEDVNMSDLNRLKSDEDELTKRTKGKDSAGEWEHDVVAVGGTFDHLHDGHRLLLTVAGYLAKEKLIAGITGSELLVNKKYAEVLESYLVRRSHVEEFLAYVFPQLEVETIMLHDPAGPTVLVENIDALVVSRETFKGGLQINKTRLDKGWKPLIVYDIGMLGCVEGNEQNNYMDKLSSTDIRRLEFERLHISDQRIQI</sequence>
<evidence type="ECO:0000313" key="4">
    <source>
        <dbReference type="Proteomes" id="UP000398389"/>
    </source>
</evidence>
<feature type="region of interest" description="Disordered" evidence="1">
    <location>
        <begin position="135"/>
        <end position="155"/>
    </location>
</feature>
<dbReference type="Pfam" id="PF01467">
    <property type="entry name" value="CTP_transf_like"/>
    <property type="match status" value="1"/>
</dbReference>
<gene>
    <name evidence="3" type="ORF">SAPINGB_P004995</name>
</gene>
<dbReference type="Gene3D" id="3.40.50.620">
    <property type="entry name" value="HUPs"/>
    <property type="match status" value="1"/>
</dbReference>
<dbReference type="InterPro" id="IPR014729">
    <property type="entry name" value="Rossmann-like_a/b/a_fold"/>
</dbReference>
<evidence type="ECO:0000259" key="2">
    <source>
        <dbReference type="Pfam" id="PF01467"/>
    </source>
</evidence>
<feature type="compositionally biased region" description="Low complexity" evidence="1">
    <location>
        <begin position="142"/>
        <end position="153"/>
    </location>
</feature>
<accession>A0A5E8C304</accession>
<dbReference type="PANTHER" id="PTHR10695">
    <property type="entry name" value="DEPHOSPHO-COA KINASE-RELATED"/>
    <property type="match status" value="1"/>
</dbReference>
<dbReference type="Proteomes" id="UP000398389">
    <property type="component" value="Unassembled WGS sequence"/>
</dbReference>
<dbReference type="AlphaFoldDB" id="A0A5E8C304"/>
<dbReference type="EMBL" id="CABVLU010000004">
    <property type="protein sequence ID" value="VVT56351.1"/>
    <property type="molecule type" value="Genomic_DNA"/>
</dbReference>
<evidence type="ECO:0000256" key="1">
    <source>
        <dbReference type="SAM" id="MobiDB-lite"/>
    </source>
</evidence>